<feature type="signal peptide" evidence="5">
    <location>
        <begin position="1"/>
        <end position="23"/>
    </location>
</feature>
<dbReference type="Proteomes" id="UP000533954">
    <property type="component" value="Unassembled WGS sequence"/>
</dbReference>
<comment type="caution">
    <text evidence="6">The sequence shown here is derived from an EMBL/GenBank/DDBJ whole genome shotgun (WGS) entry which is preliminary data.</text>
</comment>
<name>A0A7K7VIG8_EUDEL</name>
<evidence type="ECO:0000256" key="5">
    <source>
        <dbReference type="SAM" id="SignalP"/>
    </source>
</evidence>
<evidence type="ECO:0000256" key="4">
    <source>
        <dbReference type="ARBA" id="ARBA00023157"/>
    </source>
</evidence>
<dbReference type="GO" id="GO:0001530">
    <property type="term" value="F:lipopolysaccharide binding"/>
    <property type="evidence" value="ECO:0007669"/>
    <property type="project" value="TreeGrafter"/>
</dbReference>
<dbReference type="PANTHER" id="PTHR10206">
    <property type="entry name" value="CATHELICIDIN"/>
    <property type="match status" value="1"/>
</dbReference>
<dbReference type="OrthoDB" id="9930485at2759"/>
<dbReference type="GO" id="GO:0050829">
    <property type="term" value="P:defense response to Gram-negative bacterium"/>
    <property type="evidence" value="ECO:0007669"/>
    <property type="project" value="TreeGrafter"/>
</dbReference>
<feature type="non-terminal residue" evidence="6">
    <location>
        <position position="1"/>
    </location>
</feature>
<dbReference type="Gene3D" id="3.10.450.10">
    <property type="match status" value="1"/>
</dbReference>
<dbReference type="GO" id="GO:0061844">
    <property type="term" value="P:antimicrobial humoral immune response mediated by antimicrobial peptide"/>
    <property type="evidence" value="ECO:0007669"/>
    <property type="project" value="TreeGrafter"/>
</dbReference>
<keyword evidence="3" id="KW-0964">Secreted</keyword>
<accession>A0A7K7VIG8</accession>
<dbReference type="PANTHER" id="PTHR10206:SF0">
    <property type="entry name" value="CATHELICIDIN B1-RELATED"/>
    <property type="match status" value="1"/>
</dbReference>
<dbReference type="InterPro" id="IPR001894">
    <property type="entry name" value="Cathelicidin-like"/>
</dbReference>
<evidence type="ECO:0000256" key="3">
    <source>
        <dbReference type="ARBA" id="ARBA00022525"/>
    </source>
</evidence>
<dbReference type="GO" id="GO:0045087">
    <property type="term" value="P:innate immune response"/>
    <property type="evidence" value="ECO:0007669"/>
    <property type="project" value="TreeGrafter"/>
</dbReference>
<reference evidence="6 7" key="1">
    <citation type="submission" date="2019-09" db="EMBL/GenBank/DDBJ databases">
        <title>Bird 10,000 Genomes (B10K) Project - Family phase.</title>
        <authorList>
            <person name="Zhang G."/>
        </authorList>
    </citation>
    <scope>NUCLEOTIDE SEQUENCE [LARGE SCALE GENOMIC DNA]</scope>
    <source>
        <strain evidence="6">B10K-LSUMZ-16893</strain>
    </source>
</reference>
<keyword evidence="7" id="KW-1185">Reference proteome</keyword>
<gene>
    <name evidence="6" type="primary">Cathl2</name>
    <name evidence="6" type="ORF">EUDELE_R09794</name>
</gene>
<feature type="non-terminal residue" evidence="6">
    <location>
        <position position="126"/>
    </location>
</feature>
<keyword evidence="5" id="KW-0732">Signal</keyword>
<dbReference type="GO" id="GO:0050830">
    <property type="term" value="P:defense response to Gram-positive bacterium"/>
    <property type="evidence" value="ECO:0007669"/>
    <property type="project" value="TreeGrafter"/>
</dbReference>
<comment type="similarity">
    <text evidence="2">Belongs to the cathelicidin family.</text>
</comment>
<sequence>MERCWALLLGVAVVAAVAPAGRAAPPALAYPQALAQAVDAFNRRPEARSAFRLLSAEPEPTPDVQLSSLRGLNLTLMETECEAGSRTPLEDCDFKENGAIKDCAGSVQLQEGSPELDLRCVDASAD</sequence>
<evidence type="ECO:0000256" key="1">
    <source>
        <dbReference type="ARBA" id="ARBA00004613"/>
    </source>
</evidence>
<organism evidence="6 7">
    <name type="scientific">Eudromia elegans</name>
    <name type="common">Elegant crested-tinamou</name>
    <dbReference type="NCBI Taxonomy" id="8805"/>
    <lineage>
        <taxon>Eukaryota</taxon>
        <taxon>Metazoa</taxon>
        <taxon>Chordata</taxon>
        <taxon>Craniata</taxon>
        <taxon>Vertebrata</taxon>
        <taxon>Euteleostomi</taxon>
        <taxon>Archelosauria</taxon>
        <taxon>Archosauria</taxon>
        <taxon>Dinosauria</taxon>
        <taxon>Saurischia</taxon>
        <taxon>Theropoda</taxon>
        <taxon>Coelurosauria</taxon>
        <taxon>Aves</taxon>
        <taxon>Palaeognathae</taxon>
        <taxon>Tinamiformes</taxon>
        <taxon>Tinamidae</taxon>
        <taxon>Eudromia</taxon>
    </lineage>
</organism>
<protein>
    <submittedName>
        <fullName evidence="6">CTHL2 protein</fullName>
    </submittedName>
</protein>
<dbReference type="SUPFAM" id="SSF54403">
    <property type="entry name" value="Cystatin/monellin"/>
    <property type="match status" value="1"/>
</dbReference>
<comment type="subcellular location">
    <subcellularLocation>
        <location evidence="1">Secreted</location>
    </subcellularLocation>
</comment>
<dbReference type="GO" id="GO:0005615">
    <property type="term" value="C:extracellular space"/>
    <property type="evidence" value="ECO:0007669"/>
    <property type="project" value="TreeGrafter"/>
</dbReference>
<evidence type="ECO:0000313" key="7">
    <source>
        <dbReference type="Proteomes" id="UP000533954"/>
    </source>
</evidence>
<dbReference type="EMBL" id="VZSX01000131">
    <property type="protein sequence ID" value="NXA40411.1"/>
    <property type="molecule type" value="Genomic_DNA"/>
</dbReference>
<dbReference type="Pfam" id="PF00666">
    <property type="entry name" value="Cathelicidins"/>
    <property type="match status" value="1"/>
</dbReference>
<proteinExistence type="inferred from homology"/>
<dbReference type="InterPro" id="IPR046350">
    <property type="entry name" value="Cystatin_sf"/>
</dbReference>
<dbReference type="AlphaFoldDB" id="A0A7K7VIG8"/>
<dbReference type="FunFam" id="3.10.450.10:FF:000003">
    <property type="entry name" value="Cathelicidin antimicrobial peptide"/>
    <property type="match status" value="1"/>
</dbReference>
<evidence type="ECO:0000313" key="6">
    <source>
        <dbReference type="EMBL" id="NXA40411.1"/>
    </source>
</evidence>
<keyword evidence="4" id="KW-1015">Disulfide bond</keyword>
<feature type="chain" id="PRO_5029514639" evidence="5">
    <location>
        <begin position="24"/>
        <end position="126"/>
    </location>
</feature>
<evidence type="ECO:0000256" key="2">
    <source>
        <dbReference type="ARBA" id="ARBA00005320"/>
    </source>
</evidence>